<dbReference type="GO" id="GO:0015658">
    <property type="term" value="F:branched-chain amino acid transmembrane transporter activity"/>
    <property type="evidence" value="ECO:0007669"/>
    <property type="project" value="InterPro"/>
</dbReference>
<dbReference type="Pfam" id="PF00005">
    <property type="entry name" value="ABC_tran"/>
    <property type="match status" value="1"/>
</dbReference>
<evidence type="ECO:0000256" key="4">
    <source>
        <dbReference type="ARBA" id="ARBA00022840"/>
    </source>
</evidence>
<dbReference type="InterPro" id="IPR027417">
    <property type="entry name" value="P-loop_NTPase"/>
</dbReference>
<reference evidence="7" key="1">
    <citation type="journal article" date="2021" name="PeerJ">
        <title>Extensive microbial diversity within the chicken gut microbiome revealed by metagenomics and culture.</title>
        <authorList>
            <person name="Gilroy R."/>
            <person name="Ravi A."/>
            <person name="Getino M."/>
            <person name="Pursley I."/>
            <person name="Horton D.L."/>
            <person name="Alikhan N.F."/>
            <person name="Baker D."/>
            <person name="Gharbi K."/>
            <person name="Hall N."/>
            <person name="Watson M."/>
            <person name="Adriaenssens E.M."/>
            <person name="Foster-Nyarko E."/>
            <person name="Jarju S."/>
            <person name="Secka A."/>
            <person name="Antonio M."/>
            <person name="Oren A."/>
            <person name="Chaudhuri R.R."/>
            <person name="La Ragione R."/>
            <person name="Hildebrand F."/>
            <person name="Pallen M.J."/>
        </authorList>
    </citation>
    <scope>NUCLEOTIDE SEQUENCE</scope>
    <source>
        <strain evidence="7">CHK169-2315</strain>
    </source>
</reference>
<dbReference type="InterPro" id="IPR052156">
    <property type="entry name" value="BCAA_Transport_ATP-bd_LivF"/>
</dbReference>
<dbReference type="GO" id="GO:0016887">
    <property type="term" value="F:ATP hydrolysis activity"/>
    <property type="evidence" value="ECO:0007669"/>
    <property type="project" value="InterPro"/>
</dbReference>
<evidence type="ECO:0000256" key="3">
    <source>
        <dbReference type="ARBA" id="ARBA00022741"/>
    </source>
</evidence>
<keyword evidence="5" id="KW-0029">Amino-acid transport</keyword>
<organism evidence="7 8">
    <name type="scientific">Candidatus Pseudogracilibacillus intestinigallinarum</name>
    <dbReference type="NCBI Taxonomy" id="2838742"/>
    <lineage>
        <taxon>Bacteria</taxon>
        <taxon>Bacillati</taxon>
        <taxon>Bacillota</taxon>
        <taxon>Bacilli</taxon>
        <taxon>Bacillales</taxon>
        <taxon>Bacillaceae</taxon>
        <taxon>Pseudogracilibacillus</taxon>
    </lineage>
</organism>
<dbReference type="GO" id="GO:0005524">
    <property type="term" value="F:ATP binding"/>
    <property type="evidence" value="ECO:0007669"/>
    <property type="project" value="UniProtKB-KW"/>
</dbReference>
<dbReference type="SUPFAM" id="SSF52540">
    <property type="entry name" value="P-loop containing nucleoside triphosphate hydrolases"/>
    <property type="match status" value="1"/>
</dbReference>
<evidence type="ECO:0000313" key="7">
    <source>
        <dbReference type="EMBL" id="HIV74702.1"/>
    </source>
</evidence>
<reference evidence="7" key="2">
    <citation type="submission" date="2021-04" db="EMBL/GenBank/DDBJ databases">
        <authorList>
            <person name="Gilroy R."/>
        </authorList>
    </citation>
    <scope>NUCLEOTIDE SEQUENCE</scope>
    <source>
        <strain evidence="7">CHK169-2315</strain>
    </source>
</reference>
<dbReference type="InterPro" id="IPR017871">
    <property type="entry name" value="ABC_transporter-like_CS"/>
</dbReference>
<dbReference type="PROSITE" id="PS00211">
    <property type="entry name" value="ABC_TRANSPORTER_1"/>
    <property type="match status" value="1"/>
</dbReference>
<dbReference type="GO" id="GO:0015807">
    <property type="term" value="P:L-amino acid transport"/>
    <property type="evidence" value="ECO:0007669"/>
    <property type="project" value="TreeGrafter"/>
</dbReference>
<protein>
    <submittedName>
        <fullName evidence="7">ABC transporter ATP-binding protein</fullName>
    </submittedName>
</protein>
<evidence type="ECO:0000256" key="1">
    <source>
        <dbReference type="ARBA" id="ARBA00005417"/>
    </source>
</evidence>
<dbReference type="PANTHER" id="PTHR43820:SF4">
    <property type="entry name" value="HIGH-AFFINITY BRANCHED-CHAIN AMINO ACID TRANSPORT ATP-BINDING PROTEIN LIVF"/>
    <property type="match status" value="1"/>
</dbReference>
<dbReference type="PROSITE" id="PS50893">
    <property type="entry name" value="ABC_TRANSPORTER_2"/>
    <property type="match status" value="1"/>
</dbReference>
<dbReference type="EMBL" id="DXHX01000098">
    <property type="protein sequence ID" value="HIV74702.1"/>
    <property type="molecule type" value="Genomic_DNA"/>
</dbReference>
<comment type="caution">
    <text evidence="7">The sequence shown here is derived from an EMBL/GenBank/DDBJ whole genome shotgun (WGS) entry which is preliminary data.</text>
</comment>
<dbReference type="AlphaFoldDB" id="A0A9D1PMH9"/>
<comment type="similarity">
    <text evidence="1">Belongs to the ABC transporter superfamily.</text>
</comment>
<dbReference type="InterPro" id="IPR003593">
    <property type="entry name" value="AAA+_ATPase"/>
</dbReference>
<keyword evidence="3" id="KW-0547">Nucleotide-binding</keyword>
<evidence type="ECO:0000256" key="5">
    <source>
        <dbReference type="ARBA" id="ARBA00022970"/>
    </source>
</evidence>
<dbReference type="CDD" id="cd03224">
    <property type="entry name" value="ABC_TM1139_LivF_branched"/>
    <property type="match status" value="1"/>
</dbReference>
<accession>A0A9D1PMH9</accession>
<dbReference type="PIRSF" id="PIRSF039137">
    <property type="entry name" value="ABC_branched_ATPase"/>
    <property type="match status" value="1"/>
</dbReference>
<dbReference type="Proteomes" id="UP000823937">
    <property type="component" value="Unassembled WGS sequence"/>
</dbReference>
<evidence type="ECO:0000256" key="2">
    <source>
        <dbReference type="ARBA" id="ARBA00022448"/>
    </source>
</evidence>
<name>A0A9D1PMH9_9BACI</name>
<dbReference type="SMART" id="SM00382">
    <property type="entry name" value="AAA"/>
    <property type="match status" value="1"/>
</dbReference>
<gene>
    <name evidence="7" type="ORF">H9895_06465</name>
</gene>
<proteinExistence type="inferred from homology"/>
<dbReference type="InterPro" id="IPR030660">
    <property type="entry name" value="ABC_branched_ATPase_LivF/BraG"/>
</dbReference>
<evidence type="ECO:0000259" key="6">
    <source>
        <dbReference type="PROSITE" id="PS50893"/>
    </source>
</evidence>
<dbReference type="PANTHER" id="PTHR43820">
    <property type="entry name" value="HIGH-AFFINITY BRANCHED-CHAIN AMINO ACID TRANSPORT ATP-BINDING PROTEIN LIVF"/>
    <property type="match status" value="1"/>
</dbReference>
<dbReference type="Gene3D" id="3.40.50.300">
    <property type="entry name" value="P-loop containing nucleotide triphosphate hydrolases"/>
    <property type="match status" value="1"/>
</dbReference>
<keyword evidence="2" id="KW-0813">Transport</keyword>
<evidence type="ECO:0000313" key="8">
    <source>
        <dbReference type="Proteomes" id="UP000823937"/>
    </source>
</evidence>
<dbReference type="InterPro" id="IPR003439">
    <property type="entry name" value="ABC_transporter-like_ATP-bd"/>
</dbReference>
<keyword evidence="4 7" id="KW-0067">ATP-binding</keyword>
<sequence length="233" mass="25573">MLKVSNVHTYYGNIQALKGIDLHVEEGKIVTILGANGAGKTTMMKTIIGFLRPKEGSIQFLGEDITNARPDQLIRKGLTLVPEGRAMLANMTVLENLEMGAFYRSDNEVKKDMNRMMEIFPILAERKEQLAGTMSGGQQQMLAIARALMARPKLLLLDEPSMGLAPLIVADIFKMIKEINSDGTTILLVEQNAKQALKIADYGYVIETGRLAMEGEAKELLENTSIAEAYLGG</sequence>
<feature type="domain" description="ABC transporter" evidence="6">
    <location>
        <begin position="2"/>
        <end position="233"/>
    </location>
</feature>